<keyword evidence="4" id="KW-1185">Reference proteome</keyword>
<sequence length="59" mass="6873">MQTMNLGPVIIVGVLVLALLVFLILRNKKDRREVMPPDESTEDAVEIKRQEDEIRRDRL</sequence>
<accession>A0A2T7BNY0</accession>
<keyword evidence="2" id="KW-0472">Membrane</keyword>
<dbReference type="RefSeq" id="WP_108686010.1">
    <property type="nucleotide sequence ID" value="NZ_QCYK01000001.1"/>
</dbReference>
<dbReference type="EMBL" id="QCYK01000001">
    <property type="protein sequence ID" value="PUZ29372.1"/>
    <property type="molecule type" value="Genomic_DNA"/>
</dbReference>
<gene>
    <name evidence="3" type="ORF">DCC81_07935</name>
</gene>
<name>A0A2T7BNY0_9BACT</name>
<dbReference type="AlphaFoldDB" id="A0A2T7BNY0"/>
<feature type="transmembrane region" description="Helical" evidence="2">
    <location>
        <begin position="6"/>
        <end position="25"/>
    </location>
</feature>
<keyword evidence="2" id="KW-1133">Transmembrane helix</keyword>
<feature type="compositionally biased region" description="Basic and acidic residues" evidence="1">
    <location>
        <begin position="45"/>
        <end position="59"/>
    </location>
</feature>
<feature type="region of interest" description="Disordered" evidence="1">
    <location>
        <begin position="33"/>
        <end position="59"/>
    </location>
</feature>
<evidence type="ECO:0000313" key="4">
    <source>
        <dbReference type="Proteomes" id="UP000244450"/>
    </source>
</evidence>
<evidence type="ECO:0000256" key="2">
    <source>
        <dbReference type="SAM" id="Phobius"/>
    </source>
</evidence>
<protein>
    <submittedName>
        <fullName evidence="3">Uncharacterized protein</fullName>
    </submittedName>
</protein>
<evidence type="ECO:0000256" key="1">
    <source>
        <dbReference type="SAM" id="MobiDB-lite"/>
    </source>
</evidence>
<proteinExistence type="predicted"/>
<keyword evidence="2" id="KW-0812">Transmembrane</keyword>
<reference evidence="3 4" key="1">
    <citation type="submission" date="2018-04" db="EMBL/GenBank/DDBJ databases">
        <title>Chitinophaga fuyangensis sp. nov., isolated from soil in a chemical factory.</title>
        <authorList>
            <person name="Chen K."/>
        </authorList>
    </citation>
    <scope>NUCLEOTIDE SEQUENCE [LARGE SCALE GENOMIC DNA]</scope>
    <source>
        <strain evidence="3 4">LY-1</strain>
    </source>
</reference>
<dbReference type="Proteomes" id="UP000244450">
    <property type="component" value="Unassembled WGS sequence"/>
</dbReference>
<comment type="caution">
    <text evidence="3">The sequence shown here is derived from an EMBL/GenBank/DDBJ whole genome shotgun (WGS) entry which is preliminary data.</text>
</comment>
<evidence type="ECO:0000313" key="3">
    <source>
        <dbReference type="EMBL" id="PUZ29372.1"/>
    </source>
</evidence>
<organism evidence="3 4">
    <name type="scientific">Chitinophaga parva</name>
    <dbReference type="NCBI Taxonomy" id="2169414"/>
    <lineage>
        <taxon>Bacteria</taxon>
        <taxon>Pseudomonadati</taxon>
        <taxon>Bacteroidota</taxon>
        <taxon>Chitinophagia</taxon>
        <taxon>Chitinophagales</taxon>
        <taxon>Chitinophagaceae</taxon>
        <taxon>Chitinophaga</taxon>
    </lineage>
</organism>